<evidence type="ECO:0000256" key="7">
    <source>
        <dbReference type="ARBA" id="ARBA00032162"/>
    </source>
</evidence>
<evidence type="ECO:0000256" key="3">
    <source>
        <dbReference type="ARBA" id="ARBA00007275"/>
    </source>
</evidence>
<evidence type="ECO:0000256" key="4">
    <source>
        <dbReference type="ARBA" id="ARBA00011738"/>
    </source>
</evidence>
<dbReference type="Pfam" id="PF00293">
    <property type="entry name" value="NUDIX"/>
    <property type="match status" value="1"/>
</dbReference>
<sequence length="193" mass="21951">MNAPRVHVKSTELLSDNWGTLTKYTYNFLRRDGLVETQTREVYDRGNGAVVLPYDPVRGTILLTRQFRLPAFVVHQEPMLIEACAGLLDDNDAETTARKETEEELGYRLRDIERVFDLFMSPGSVTERLAFFIAIYNPTDKVSAGGGHEHEGEDIEVLEVTLDEAMTMIAEQRIVDAKTIILLQHLKLKQLSR</sequence>
<comment type="cofactor">
    <cofactor evidence="2">
        <name>Mg(2+)</name>
        <dbReference type="ChEBI" id="CHEBI:18420"/>
    </cofactor>
</comment>
<organism evidence="10 11">
    <name type="scientific">Phyllobacterium ifriqiyense</name>
    <dbReference type="NCBI Taxonomy" id="314238"/>
    <lineage>
        <taxon>Bacteria</taxon>
        <taxon>Pseudomonadati</taxon>
        <taxon>Pseudomonadota</taxon>
        <taxon>Alphaproteobacteria</taxon>
        <taxon>Hyphomicrobiales</taxon>
        <taxon>Phyllobacteriaceae</taxon>
        <taxon>Phyllobacterium</taxon>
    </lineage>
</organism>
<evidence type="ECO:0000313" key="11">
    <source>
        <dbReference type="Proteomes" id="UP001237780"/>
    </source>
</evidence>
<evidence type="ECO:0000256" key="2">
    <source>
        <dbReference type="ARBA" id="ARBA00001946"/>
    </source>
</evidence>
<proteinExistence type="inferred from homology"/>
<comment type="similarity">
    <text evidence="3">Belongs to the Nudix hydrolase family. NudK subfamily.</text>
</comment>
<comment type="catalytic activity">
    <reaction evidence="1">
        <text>GDP-alpha-D-mannose + H2O = alpha-D-mannose 1-phosphate + GMP + 2 H(+)</text>
        <dbReference type="Rhea" id="RHEA:27978"/>
        <dbReference type="ChEBI" id="CHEBI:15377"/>
        <dbReference type="ChEBI" id="CHEBI:15378"/>
        <dbReference type="ChEBI" id="CHEBI:57527"/>
        <dbReference type="ChEBI" id="CHEBI:58115"/>
        <dbReference type="ChEBI" id="CHEBI:58409"/>
    </reaction>
</comment>
<dbReference type="RefSeq" id="WP_307279621.1">
    <property type="nucleotide sequence ID" value="NZ_JAUSZT010000003.1"/>
</dbReference>
<dbReference type="InterPro" id="IPR000086">
    <property type="entry name" value="NUDIX_hydrolase_dom"/>
</dbReference>
<evidence type="ECO:0000256" key="8">
    <source>
        <dbReference type="ARBA" id="ARBA00032272"/>
    </source>
</evidence>
<evidence type="ECO:0000259" key="9">
    <source>
        <dbReference type="PROSITE" id="PS51462"/>
    </source>
</evidence>
<evidence type="ECO:0000256" key="6">
    <source>
        <dbReference type="ARBA" id="ARBA00022801"/>
    </source>
</evidence>
<dbReference type="NCBIfam" id="TIGR00052">
    <property type="entry name" value="nudix-type nucleoside diphosphatase, YffH/AdpP family"/>
    <property type="match status" value="1"/>
</dbReference>
<dbReference type="PANTHER" id="PTHR11839">
    <property type="entry name" value="UDP/ADP-SUGAR PYROPHOSPHATASE"/>
    <property type="match status" value="1"/>
</dbReference>
<dbReference type="InterPro" id="IPR015797">
    <property type="entry name" value="NUDIX_hydrolase-like_dom_sf"/>
</dbReference>
<reference evidence="10 11" key="1">
    <citation type="submission" date="2023-07" db="EMBL/GenBank/DDBJ databases">
        <title>Comparative genomics of wheat-associated soil bacteria to identify genetic determinants of phenazine resistance.</title>
        <authorList>
            <person name="Mouncey N."/>
        </authorList>
    </citation>
    <scope>NUCLEOTIDE SEQUENCE [LARGE SCALE GENOMIC DNA]</scope>
    <source>
        <strain evidence="10 11">W4I11</strain>
    </source>
</reference>
<protein>
    <recommendedName>
        <fullName evidence="5">GDP-mannose pyrophosphatase</fullName>
    </recommendedName>
    <alternativeName>
        <fullName evidence="7">GDP-mannose hydrolase</fullName>
    </alternativeName>
    <alternativeName>
        <fullName evidence="8">GDPMK</fullName>
    </alternativeName>
</protein>
<name>A0ABU0SA67_9HYPH</name>
<feature type="domain" description="Nudix hydrolase" evidence="9">
    <location>
        <begin position="44"/>
        <end position="182"/>
    </location>
</feature>
<evidence type="ECO:0000313" key="10">
    <source>
        <dbReference type="EMBL" id="MDQ0996623.1"/>
    </source>
</evidence>
<dbReference type="Proteomes" id="UP001237780">
    <property type="component" value="Unassembled WGS sequence"/>
</dbReference>
<keyword evidence="6" id="KW-0378">Hydrolase</keyword>
<dbReference type="PROSITE" id="PS51462">
    <property type="entry name" value="NUDIX"/>
    <property type="match status" value="1"/>
</dbReference>
<dbReference type="CDD" id="cd24157">
    <property type="entry name" value="NUDIX_GDPMK"/>
    <property type="match status" value="1"/>
</dbReference>
<comment type="subunit">
    <text evidence="4">Homodimer.</text>
</comment>
<evidence type="ECO:0000256" key="1">
    <source>
        <dbReference type="ARBA" id="ARBA00000847"/>
    </source>
</evidence>
<dbReference type="PANTHER" id="PTHR11839:SF18">
    <property type="entry name" value="NUDIX HYDROLASE DOMAIN-CONTAINING PROTEIN"/>
    <property type="match status" value="1"/>
</dbReference>
<dbReference type="EMBL" id="JAUSZT010000003">
    <property type="protein sequence ID" value="MDQ0996623.1"/>
    <property type="molecule type" value="Genomic_DNA"/>
</dbReference>
<gene>
    <name evidence="10" type="ORF">QFZ34_001805</name>
</gene>
<accession>A0ABU0SA67</accession>
<dbReference type="Gene3D" id="3.90.79.10">
    <property type="entry name" value="Nucleoside Triphosphate Pyrophosphohydrolase"/>
    <property type="match status" value="1"/>
</dbReference>
<keyword evidence="11" id="KW-1185">Reference proteome</keyword>
<evidence type="ECO:0000256" key="5">
    <source>
        <dbReference type="ARBA" id="ARBA00016377"/>
    </source>
</evidence>
<dbReference type="SUPFAM" id="SSF55811">
    <property type="entry name" value="Nudix"/>
    <property type="match status" value="1"/>
</dbReference>
<comment type="caution">
    <text evidence="10">The sequence shown here is derived from an EMBL/GenBank/DDBJ whole genome shotgun (WGS) entry which is preliminary data.</text>
</comment>
<dbReference type="InterPro" id="IPR004385">
    <property type="entry name" value="NDP_pyrophosphatase"/>
</dbReference>